<dbReference type="OrthoDB" id="5442833at2"/>
<reference evidence="2 3" key="1">
    <citation type="submission" date="2009-06" db="EMBL/GenBank/DDBJ databases">
        <title>Complete sequence of Desulfovibrio salexigens DSM 2638.</title>
        <authorList>
            <consortium name="US DOE Joint Genome Institute"/>
            <person name="Lucas S."/>
            <person name="Copeland A."/>
            <person name="Lapidus A."/>
            <person name="Glavina del Rio T."/>
            <person name="Tice H."/>
            <person name="Bruce D."/>
            <person name="Goodwin L."/>
            <person name="Pitluck S."/>
            <person name="Munk A.C."/>
            <person name="Brettin T."/>
            <person name="Detter J.C."/>
            <person name="Han C."/>
            <person name="Tapia R."/>
            <person name="Larimer F."/>
            <person name="Land M."/>
            <person name="Hauser L."/>
            <person name="Kyrpides N."/>
            <person name="Anderson I."/>
            <person name="Wall J.D."/>
            <person name="Arkin A.P."/>
            <person name="Dehal P."/>
            <person name="Chivian D."/>
            <person name="Giles B."/>
            <person name="Hazen T.C."/>
        </authorList>
    </citation>
    <scope>NUCLEOTIDE SEQUENCE [LARGE SCALE GENOMIC DNA]</scope>
    <source>
        <strain evidence="3">ATCC 14822 / DSM 2638 / NCIMB 8403 / VKM B-1763</strain>
    </source>
</reference>
<feature type="signal peptide" evidence="1">
    <location>
        <begin position="1"/>
        <end position="21"/>
    </location>
</feature>
<evidence type="ECO:0000256" key="1">
    <source>
        <dbReference type="SAM" id="SignalP"/>
    </source>
</evidence>
<dbReference type="HOGENOM" id="CLU_419046_0_0_7"/>
<keyword evidence="1" id="KW-0732">Signal</keyword>
<dbReference type="STRING" id="526222.Desal_3645"/>
<protein>
    <submittedName>
        <fullName evidence="2">Uncharacterized protein</fullName>
    </submittedName>
</protein>
<sequence>MKKLIGIFTVLLVFCASSAFALTAEYPAYYNGTIAGYAAGTDTANATQLFLTGFGVNASGTVAAATSKTQGRMNMFRSEIVTAASKSDLFLINATLGATYGGYLNGTIVYTNGTAAAETVTRSLADTAYDNTRAGENIGNYLTYDVTAGSTNQIGGLVTLGRGNGTLNATTYFVPAAGYQLMVGITNATSNMTGTADVGADTKEESQEGSGISMSMLYQNGTFKDIADGATWDYYAYGVVKNDPVVVFGQVQINSAYDSTSTTGNAQARYFLVNSTDTVDKSDWAYYNATTYKAAAGGNVALERDDTDYITLFENSTINVDKNMVTGFVRTAGKQLFAVMVKNGSDLSNSYLMNKGFTAVTTGSGRAGQEKGNATAGLMQFRVDGNMELTGSAHDWFVDSAIGSLQNIDRDETDLDQYTVDVTSTSQFKIAQTNATFKDVNGNVIGHFYGKRSSDDVFSVGIYESYVNKDFRDTSIAYRSLAFLIPTAATTTVITGAAANYQTNASMTTTSGTNYSRNSTGYTKTELLANWTGIASDFVPLTDVKGYTLTSSGKMGPGKDFYYTAKFVMTGVAGRVSDLALYKVMIDGSSAHLLTYAENEATTTDGAWWISRADGSGYLGPNSVLDATDEVVVNWVVKDNGSYDTNNTIDGGIVDPVVLGIAGSSSSSSGCVFNPAAGFGLEWLLLMLAPMVAIVRSRFK</sequence>
<gene>
    <name evidence="2" type="ordered locus">Desal_3645</name>
</gene>
<keyword evidence="3" id="KW-1185">Reference proteome</keyword>
<accession>C6BTY2</accession>
<name>C6BTY2_MARSD</name>
<dbReference type="EMBL" id="CP001649">
    <property type="protein sequence ID" value="ACS81691.1"/>
    <property type="molecule type" value="Genomic_DNA"/>
</dbReference>
<proteinExistence type="predicted"/>
<evidence type="ECO:0000313" key="2">
    <source>
        <dbReference type="EMBL" id="ACS81691.1"/>
    </source>
</evidence>
<feature type="chain" id="PRO_5002962838" evidence="1">
    <location>
        <begin position="22"/>
        <end position="700"/>
    </location>
</feature>
<dbReference type="eggNOG" id="ENOG5031CJS">
    <property type="taxonomic scope" value="Bacteria"/>
</dbReference>
<dbReference type="KEGG" id="dsa:Desal_3645"/>
<dbReference type="AlphaFoldDB" id="C6BTY2"/>
<dbReference type="RefSeq" id="WP_015853507.1">
    <property type="nucleotide sequence ID" value="NC_012881.1"/>
</dbReference>
<evidence type="ECO:0000313" key="3">
    <source>
        <dbReference type="Proteomes" id="UP000002601"/>
    </source>
</evidence>
<dbReference type="Proteomes" id="UP000002601">
    <property type="component" value="Chromosome"/>
</dbReference>
<organism evidence="2 3">
    <name type="scientific">Maridesulfovibrio salexigens (strain ATCC 14822 / DSM 2638 / NCIMB 8403 / VKM B-1763)</name>
    <name type="common">Desulfovibrio salexigens</name>
    <dbReference type="NCBI Taxonomy" id="526222"/>
    <lineage>
        <taxon>Bacteria</taxon>
        <taxon>Pseudomonadati</taxon>
        <taxon>Thermodesulfobacteriota</taxon>
        <taxon>Desulfovibrionia</taxon>
        <taxon>Desulfovibrionales</taxon>
        <taxon>Desulfovibrionaceae</taxon>
        <taxon>Maridesulfovibrio</taxon>
    </lineage>
</organism>